<feature type="domain" description="Cyclic nucleotide-binding" evidence="3">
    <location>
        <begin position="1882"/>
        <end position="1985"/>
    </location>
</feature>
<dbReference type="PANTHER" id="PTHR45638:SF11">
    <property type="entry name" value="CYCLIC NUCLEOTIDE-GATED CATION CHANNEL SUBUNIT A"/>
    <property type="match status" value="1"/>
</dbReference>
<dbReference type="Proteomes" id="UP000192223">
    <property type="component" value="Unplaced"/>
</dbReference>
<dbReference type="KEGG" id="apln:108733088"/>
<dbReference type="InterPro" id="IPR050866">
    <property type="entry name" value="CNG_cation_channel"/>
</dbReference>
<dbReference type="InParanoid" id="A0A1W4WGQ4"/>
<feature type="transmembrane region" description="Helical" evidence="2">
    <location>
        <begin position="57"/>
        <end position="81"/>
    </location>
</feature>
<dbReference type="PANTHER" id="PTHR45638">
    <property type="entry name" value="CYCLIC NUCLEOTIDE-GATED CATION CHANNEL SUBUNIT A"/>
    <property type="match status" value="1"/>
</dbReference>
<feature type="transmembrane region" description="Helical" evidence="2">
    <location>
        <begin position="1279"/>
        <end position="1299"/>
    </location>
</feature>
<dbReference type="InterPro" id="IPR000595">
    <property type="entry name" value="cNMP-bd_dom"/>
</dbReference>
<feature type="transmembrane region" description="Helical" evidence="2">
    <location>
        <begin position="665"/>
        <end position="684"/>
    </location>
</feature>
<feature type="transmembrane region" description="Helical" evidence="2">
    <location>
        <begin position="93"/>
        <end position="112"/>
    </location>
</feature>
<keyword evidence="1" id="KW-0406">Ion transport</keyword>
<feature type="transmembrane region" description="Helical" evidence="2">
    <location>
        <begin position="624"/>
        <end position="644"/>
    </location>
</feature>
<feature type="transmembrane region" description="Helical" evidence="2">
    <location>
        <begin position="1182"/>
        <end position="1203"/>
    </location>
</feature>
<feature type="domain" description="Cyclic nucleotide-binding" evidence="3">
    <location>
        <begin position="1434"/>
        <end position="1510"/>
    </location>
</feature>
<dbReference type="InterPro" id="IPR018490">
    <property type="entry name" value="cNMP-bd_dom_sf"/>
</dbReference>
<feature type="transmembrane region" description="Helical" evidence="2">
    <location>
        <begin position="1086"/>
        <end position="1110"/>
    </location>
</feature>
<feature type="transmembrane region" description="Helical" evidence="2">
    <location>
        <begin position="1592"/>
        <end position="1613"/>
    </location>
</feature>
<gene>
    <name evidence="5" type="primary">LOC108733088</name>
</gene>
<name>A0A1W4WGQ4_AGRPL</name>
<feature type="transmembrane region" description="Helical" evidence="2">
    <location>
        <begin position="794"/>
        <end position="816"/>
    </location>
</feature>
<keyword evidence="2" id="KW-1133">Transmembrane helix</keyword>
<feature type="transmembrane region" description="Helical" evidence="2">
    <location>
        <begin position="591"/>
        <end position="612"/>
    </location>
</feature>
<feature type="domain" description="Cyclic nucleotide-binding" evidence="3">
    <location>
        <begin position="362"/>
        <end position="461"/>
    </location>
</feature>
<evidence type="ECO:0000256" key="1">
    <source>
        <dbReference type="ARBA" id="ARBA00023286"/>
    </source>
</evidence>
<dbReference type="CDD" id="cd00038">
    <property type="entry name" value="CAP_ED"/>
    <property type="match status" value="3"/>
</dbReference>
<evidence type="ECO:0000259" key="3">
    <source>
        <dbReference type="PROSITE" id="PS50042"/>
    </source>
</evidence>
<dbReference type="InterPro" id="IPR014710">
    <property type="entry name" value="RmlC-like_jellyroll"/>
</dbReference>
<organism evidence="4 5">
    <name type="scientific">Agrilus planipennis</name>
    <name type="common">Emerald ash borer</name>
    <name type="synonym">Agrilus marcopoli</name>
    <dbReference type="NCBI Taxonomy" id="224129"/>
    <lineage>
        <taxon>Eukaryota</taxon>
        <taxon>Metazoa</taxon>
        <taxon>Ecdysozoa</taxon>
        <taxon>Arthropoda</taxon>
        <taxon>Hexapoda</taxon>
        <taxon>Insecta</taxon>
        <taxon>Pterygota</taxon>
        <taxon>Neoptera</taxon>
        <taxon>Endopterygota</taxon>
        <taxon>Coleoptera</taxon>
        <taxon>Polyphaga</taxon>
        <taxon>Elateriformia</taxon>
        <taxon>Buprestoidea</taxon>
        <taxon>Buprestidae</taxon>
        <taxon>Agrilinae</taxon>
        <taxon>Agrilus</taxon>
    </lineage>
</organism>
<feature type="transmembrane region" description="Helical" evidence="2">
    <location>
        <begin position="1155"/>
        <end position="1176"/>
    </location>
</feature>
<feature type="transmembrane region" description="Helical" evidence="2">
    <location>
        <begin position="1561"/>
        <end position="1580"/>
    </location>
</feature>
<evidence type="ECO:0000313" key="5">
    <source>
        <dbReference type="RefSeq" id="XP_018319642.1"/>
    </source>
</evidence>
<dbReference type="SUPFAM" id="SSF51206">
    <property type="entry name" value="cAMP-binding domain-like"/>
    <property type="match status" value="4"/>
</dbReference>
<feature type="transmembrane region" description="Helical" evidence="2">
    <location>
        <begin position="761"/>
        <end position="782"/>
    </location>
</feature>
<dbReference type="PROSITE" id="PS50042">
    <property type="entry name" value="CNMP_BINDING_3"/>
    <property type="match status" value="3"/>
</dbReference>
<reference evidence="5" key="1">
    <citation type="submission" date="2025-08" db="UniProtKB">
        <authorList>
            <consortium name="RefSeq"/>
        </authorList>
    </citation>
    <scope>IDENTIFICATION</scope>
    <source>
        <tissue evidence="5">Entire body</tissue>
    </source>
</reference>
<feature type="transmembrane region" description="Helical" evidence="2">
    <location>
        <begin position="190"/>
        <end position="214"/>
    </location>
</feature>
<keyword evidence="4" id="KW-1185">Reference proteome</keyword>
<proteinExistence type="predicted"/>
<feature type="transmembrane region" description="Helical" evidence="2">
    <location>
        <begin position="1305"/>
        <end position="1327"/>
    </location>
</feature>
<dbReference type="GO" id="GO:0005221">
    <property type="term" value="F:intracellularly cyclic nucleotide-activated monoatomic cation channel activity"/>
    <property type="evidence" value="ECO:0007669"/>
    <property type="project" value="InterPro"/>
</dbReference>
<feature type="transmembrane region" description="Helical" evidence="2">
    <location>
        <begin position="1776"/>
        <end position="1797"/>
    </location>
</feature>
<dbReference type="OrthoDB" id="415460at2759"/>
<dbReference type="SMART" id="SM00100">
    <property type="entry name" value="cNMP"/>
    <property type="match status" value="3"/>
</dbReference>
<keyword evidence="1" id="KW-0813">Transport</keyword>
<feature type="transmembrane region" description="Helical" evidence="2">
    <location>
        <begin position="253"/>
        <end position="278"/>
    </location>
</feature>
<protein>
    <submittedName>
        <fullName evidence="5">Uncharacterized protein LOC108733088</fullName>
    </submittedName>
</protein>
<keyword evidence="2" id="KW-0472">Membrane</keyword>
<dbReference type="Gene3D" id="1.10.287.630">
    <property type="entry name" value="Helix hairpin bin"/>
    <property type="match status" value="1"/>
</dbReference>
<feature type="transmembrane region" description="Helical" evidence="2">
    <location>
        <begin position="727"/>
        <end position="749"/>
    </location>
</feature>
<feature type="transmembrane region" description="Helical" evidence="2">
    <location>
        <begin position="1634"/>
        <end position="1655"/>
    </location>
</feature>
<sequence length="2004" mass="233635">MSIMLEELSANKTVDSHSLSSDEWDKIYLNYTEEPTTTKDKKDEGWRKILHIPFDPVWRVVLMALVTVRILLIIASVSILKFDPDEHYYKSNILTYAYLCLLYFLDTLLHTMAKIHRTQRSTSLNLFLPNSVLVCDFLSCIPLAVFFPSSIAHKSQYLPSFLQMNEILRIIRLLYLFADFRETVGVNHIAALYLNAFFFIALSMCTSISAGYTILKYQWPGPPSELTSAVTKLGSTCISLVTMFAVIEGGDTFLHLYITLAMFIGFAYFTVYSLALVLTKLKAVLKKKYVFLTIKKFFDVRWKYLSSTQDLHDTFKDVYQTIWVHRQGYLDVDMNFSDVIASSMQKDLFLDINCPLFKHSKVFRKMDFAFLRVLASMVKHEHLFAGQVIFRRNTIKNKMIYLASGKIKVMSKWDEDTALMTFTEGTILGESSLVVNTKSITTVRCETYCIIYLLERKEFEKCSVKFPENYGKVNAAINKRIDRARKLKQLATLANQKLSTSTTLDQNSIMWLKLTLHSLMMKDEITSSKHTIQNLFLAMDFSMERFKDMQFTAENLDMLVIADRTAMSDDSVFKSTTFPWIITSKNVIKTVWDIAIIILAILFTAFFLFYGFGLATVPYWMKRFSEFITVLYVFDTYILLSTVVKHNDNYLVRMKDIISYHVRHARFYLALFAAFPTEIFLCIFDHKMTDRNVTLIKGNRCLKLWRIYLFFKERQKRSSTESLAWTYFIHIVIFLALYFCCACVAFLVGDMIGATDEEDTTMFWYFFATETIVANNGILGKIHVLENSPQFSALLRLISLFLFLIAFSHLCAIHILQEFSKINYKMFINEIHYFSKKYNFSDGLRRRLNRLLITNWHIANGNDLLHNLPLYPDNVRTLYKTHMFYQKLLKNPLFRNISSEALREICANASVKSLPDREALVYSGQMCNASIFILRGYIKKVSENDVLDDRLYAPGDHLLFLETWLNVNVVNSYISASTVIFLEISTKTWKLVNTKYPGDFSRFTKIMNDLQIAAKLRNMRSRYTVDLVRELIESAPPKTPSVNSFGYNLPIGSPEEYEYYVPFDRSSWGWIQYFLLRYTFLPDGKFLIIWETSRCFFFLVSLLWHCFYFSSTNPLSGQYLAFTLDLFPFLDMYLRLHVCYYNDEGILVSHPLKTASHYLSHSFVTDFIGTAPFYWLFPRENYYFYVYLLLLQSYRYAGVISYAKNHGLRISSFLANVKFIPPFLSFCIILGNCLVRQACHFGKNIGESAEYTSEVVCKTDTWITSVTSKRPLTPEHVQLYGLYLATVSFTSCGALKLRLADMSSATIVSFIMVTSFFTLAFMFSTVVNEHLAIGNRYLRHNTILTLVKRIMRKEHIRPLLQNQVFRHFNLKWHRKKGLPRRSVFDNFPLCIKKDIFYDMYGKILQEYSILSSEESVIFFRDLCIHLTHDVAIKGCFIAAINDIVSNVYFLLDGSVEVVGPDGSILTKLYMGSMFGNLDTYENARQSIAIIASENVEFLSIKTTLFHNILGEHPGCKRLFRNLTAIHIDFLKGRFVPPVETKRLQKYSYTRKNPFVYNFRKVWRCFHLIFVCYLGVVFNIYCCSVEIVETPELYILFATDILHFLNFFIILVAYKDKLGYYVDDYKYIWKRVWRSKYFFIADILAVVPLDVIPLIAPGSVAGRYKAFCILRLFKNARIQHVYHYFNDNEYKTLNSLHRTLFLYSTAWVNLAIHILANTFVKMQIYCGVTFVNMEFNVVNLEENTFNQKINFYLDNLNYVTAMTSKKIHQIFHPNSNYLLGLSIPIIFLMLIVHSTFMAQVCAAAQRSFALFTNHYLVTEKILALCDGENISEGLRNRILRYMQLLWRKQKGFKMISVFSEISPYHRELVMNAAYGHHIFQHYIFRQCHVDFNRQLVSFFVCTFYYPGDFIVFKGTYNECMYFVHAGVVEVLADDGTRDSEVIEVLKKGQYFGVHQGLTVAPYLYSYRSKTITTCLILCKKQWKHLLQFFPASERTINKRMKEFHE</sequence>
<keyword evidence="1" id="KW-1071">Ligand-gated ion channel</keyword>
<keyword evidence="1" id="KW-0407">Ion channel</keyword>
<dbReference type="RefSeq" id="XP_018319642.1">
    <property type="nucleotide sequence ID" value="XM_018464140.1"/>
</dbReference>
<feature type="transmembrane region" description="Helical" evidence="2">
    <location>
        <begin position="1699"/>
        <end position="1719"/>
    </location>
</feature>
<evidence type="ECO:0000256" key="2">
    <source>
        <dbReference type="SAM" id="Phobius"/>
    </source>
</evidence>
<accession>A0A1W4WGQ4</accession>
<feature type="transmembrane region" description="Helical" evidence="2">
    <location>
        <begin position="124"/>
        <end position="147"/>
    </location>
</feature>
<evidence type="ECO:0000313" key="4">
    <source>
        <dbReference type="Proteomes" id="UP000192223"/>
    </source>
</evidence>
<dbReference type="GeneID" id="108733088"/>
<dbReference type="Pfam" id="PF00027">
    <property type="entry name" value="cNMP_binding"/>
    <property type="match status" value="3"/>
</dbReference>
<feature type="transmembrane region" description="Helical" evidence="2">
    <location>
        <begin position="226"/>
        <end position="247"/>
    </location>
</feature>
<dbReference type="Gene3D" id="2.60.120.10">
    <property type="entry name" value="Jelly Rolls"/>
    <property type="match status" value="4"/>
</dbReference>
<dbReference type="GO" id="GO:0044877">
    <property type="term" value="F:protein-containing complex binding"/>
    <property type="evidence" value="ECO:0007669"/>
    <property type="project" value="TreeGrafter"/>
</dbReference>
<keyword evidence="2" id="KW-0812">Transmembrane</keyword>